<organism evidence="2 3">
    <name type="scientific">Paenibacillus beijingensis</name>
    <dbReference type="NCBI Taxonomy" id="1126833"/>
    <lineage>
        <taxon>Bacteria</taxon>
        <taxon>Bacillati</taxon>
        <taxon>Bacillota</taxon>
        <taxon>Bacilli</taxon>
        <taxon>Bacillales</taxon>
        <taxon>Paenibacillaceae</taxon>
        <taxon>Paenibacillus</taxon>
    </lineage>
</organism>
<dbReference type="KEGG" id="pbj:VN24_25785"/>
<keyword evidence="1" id="KW-0812">Transmembrane</keyword>
<reference evidence="2 3" key="1">
    <citation type="journal article" date="2015" name="J. Biotechnol.">
        <title>Complete genome sequence of Paenibacillus beijingensis 7188(T) (=DSM 24997(T)), a novel rhizobacterium from jujube garden soil.</title>
        <authorList>
            <person name="Kwak Y."/>
            <person name="Shin J.H."/>
        </authorList>
    </citation>
    <scope>NUCLEOTIDE SEQUENCE [LARGE SCALE GENOMIC DNA]</scope>
    <source>
        <strain evidence="2 3">DSM 24997</strain>
    </source>
</reference>
<name>A0A0D5NQS1_9BACL</name>
<dbReference type="HOGENOM" id="CLU_2918256_0_0_9"/>
<evidence type="ECO:0000256" key="1">
    <source>
        <dbReference type="SAM" id="Phobius"/>
    </source>
</evidence>
<dbReference type="AlphaFoldDB" id="A0A0D5NQS1"/>
<proteinExistence type="predicted"/>
<gene>
    <name evidence="2" type="ORF">VN24_25785</name>
</gene>
<reference evidence="3" key="2">
    <citation type="submission" date="2015-03" db="EMBL/GenBank/DDBJ databases">
        <title>Genome sequence of Paenibacillus beijingensis strain DSM 24997T.</title>
        <authorList>
            <person name="Kwak Y."/>
            <person name="Shin J.-H."/>
        </authorList>
    </citation>
    <scope>NUCLEOTIDE SEQUENCE [LARGE SCALE GENOMIC DNA]</scope>
    <source>
        <strain evidence="3">DSM 24997</strain>
    </source>
</reference>
<protein>
    <submittedName>
        <fullName evidence="2">Uncharacterized protein</fullName>
    </submittedName>
</protein>
<dbReference type="EMBL" id="CP011058">
    <property type="protein sequence ID" value="AJY77347.1"/>
    <property type="molecule type" value="Genomic_DNA"/>
</dbReference>
<dbReference type="PATRIC" id="fig|1126833.4.peg.5671"/>
<evidence type="ECO:0000313" key="3">
    <source>
        <dbReference type="Proteomes" id="UP000032633"/>
    </source>
</evidence>
<accession>A0A0D5NQS1</accession>
<keyword evidence="1" id="KW-1133">Transmembrane helix</keyword>
<sequence length="61" mass="7435">MKIKLKHFFTAVVLSIILNPFFVSYYHYHKYNISDRHLTEFESNLYAITNQRNEFMMTDVN</sequence>
<dbReference type="Proteomes" id="UP000032633">
    <property type="component" value="Chromosome"/>
</dbReference>
<evidence type="ECO:0000313" key="2">
    <source>
        <dbReference type="EMBL" id="AJY77347.1"/>
    </source>
</evidence>
<keyword evidence="3" id="KW-1185">Reference proteome</keyword>
<feature type="transmembrane region" description="Helical" evidence="1">
    <location>
        <begin position="7"/>
        <end position="28"/>
    </location>
</feature>
<keyword evidence="1" id="KW-0472">Membrane</keyword>